<proteinExistence type="predicted"/>
<reference evidence="1" key="1">
    <citation type="submission" date="1999-07" db="EMBL/GenBank/DDBJ databases">
        <title>Zymomonas trpFBA genes.</title>
        <authorList>
            <person name="Eddy C.K."/>
            <person name="Ingram L.O."/>
        </authorList>
    </citation>
    <scope>NUCLEOTIDE SEQUENCE</scope>
    <source>
        <strain evidence="1">ATCC 29192</strain>
    </source>
</reference>
<sequence length="32" mass="4019">MSWLEKVRNKIPFIVKRETPDNLWHRCPIVRR</sequence>
<organism evidence="1">
    <name type="scientific">Zymomonas mobilis subsp. pomaceae</name>
    <dbReference type="NCBI Taxonomy" id="120044"/>
    <lineage>
        <taxon>Bacteria</taxon>
        <taxon>Pseudomonadati</taxon>
        <taxon>Pseudomonadota</taxon>
        <taxon>Alphaproteobacteria</taxon>
        <taxon>Sphingomonadales</taxon>
        <taxon>Zymomonadaceae</taxon>
        <taxon>Zymomonas</taxon>
    </lineage>
</organism>
<dbReference type="AlphaFoldDB" id="Q9S3U1"/>
<evidence type="ECO:0000313" key="1">
    <source>
        <dbReference type="EMBL" id="AAD51340.1"/>
    </source>
</evidence>
<accession>Q9S3U1</accession>
<protein>
    <submittedName>
        <fullName evidence="1">Uncharacterized protein</fullName>
    </submittedName>
</protein>
<name>Q9S3U1_ZYMMP</name>
<dbReference type="EMBL" id="AF173835">
    <property type="protein sequence ID" value="AAD51340.1"/>
    <property type="molecule type" value="Genomic_DNA"/>
</dbReference>